<dbReference type="InterPro" id="IPR036188">
    <property type="entry name" value="FAD/NAD-bd_sf"/>
</dbReference>
<dbReference type="PANTHER" id="PTHR46496">
    <property type="match status" value="1"/>
</dbReference>
<evidence type="ECO:0000313" key="2">
    <source>
        <dbReference type="Proteomes" id="UP001172457"/>
    </source>
</evidence>
<dbReference type="AlphaFoldDB" id="A0AA38U3Q0"/>
<gene>
    <name evidence="1" type="ORF">OSB04_001497</name>
</gene>
<evidence type="ECO:0008006" key="3">
    <source>
        <dbReference type="Google" id="ProtNLM"/>
    </source>
</evidence>
<dbReference type="PRINTS" id="PR00420">
    <property type="entry name" value="RNGMNOXGNASE"/>
</dbReference>
<organism evidence="1 2">
    <name type="scientific">Centaurea solstitialis</name>
    <name type="common">yellow star-thistle</name>
    <dbReference type="NCBI Taxonomy" id="347529"/>
    <lineage>
        <taxon>Eukaryota</taxon>
        <taxon>Viridiplantae</taxon>
        <taxon>Streptophyta</taxon>
        <taxon>Embryophyta</taxon>
        <taxon>Tracheophyta</taxon>
        <taxon>Spermatophyta</taxon>
        <taxon>Magnoliopsida</taxon>
        <taxon>eudicotyledons</taxon>
        <taxon>Gunneridae</taxon>
        <taxon>Pentapetalae</taxon>
        <taxon>asterids</taxon>
        <taxon>campanulids</taxon>
        <taxon>Asterales</taxon>
        <taxon>Asteraceae</taxon>
        <taxon>Carduoideae</taxon>
        <taxon>Cardueae</taxon>
        <taxon>Centaureinae</taxon>
        <taxon>Centaurea</taxon>
    </lineage>
</organism>
<sequence>MSPSRCFAGTYYYHLHPHKNISHEISTKNNLNAKTNSIIYAASNISSSSSSRLKRCSLKAKSSIASKGFKREPHEEDKEKKQKRIRILIAGGGIGGLVLALAAKNRGFDVTVFEKDLTVVKGEGRHRDRGPIQLVSSALGVLESIDKGVANQVMDAGCFIGNRINGLADGLFDSFGYLDAAVETIAVANVPTPYVANLERMAFPHVGSYFYICNHRNFFARIAKLDLLTPAMNNGLPTTLLISRMALQEILLNALGDHIVLNKSKVVDFSQDINKVVVTLDDGQQFEGDILVGADGIWSEVKLDSCMMCLRIPWNRHVETEVYGDET</sequence>
<dbReference type="Gene3D" id="3.50.50.60">
    <property type="entry name" value="FAD/NAD(P)-binding domain"/>
    <property type="match status" value="2"/>
</dbReference>
<comment type="caution">
    <text evidence="1">The sequence shown here is derived from an EMBL/GenBank/DDBJ whole genome shotgun (WGS) entry which is preliminary data.</text>
</comment>
<keyword evidence="2" id="KW-1185">Reference proteome</keyword>
<dbReference type="Pfam" id="PF13450">
    <property type="entry name" value="NAD_binding_8"/>
    <property type="match status" value="1"/>
</dbReference>
<dbReference type="EMBL" id="JARYMX010000001">
    <property type="protein sequence ID" value="KAJ9565531.1"/>
    <property type="molecule type" value="Genomic_DNA"/>
</dbReference>
<name>A0AA38U3Q0_9ASTR</name>
<proteinExistence type="predicted"/>
<accession>A0AA38U3Q0</accession>
<protein>
    <recommendedName>
        <fullName evidence="3">Zeaxanthin epoxidase</fullName>
    </recommendedName>
</protein>
<dbReference type="Proteomes" id="UP001172457">
    <property type="component" value="Chromosome 1"/>
</dbReference>
<dbReference type="PANTHER" id="PTHR46496:SF6">
    <property type="entry name" value="ZEAXANTHIN EPOXIDASE, CHLOROPLASTIC-LIKE ISOFORM X1"/>
    <property type="match status" value="1"/>
</dbReference>
<reference evidence="1" key="1">
    <citation type="submission" date="2023-03" db="EMBL/GenBank/DDBJ databases">
        <title>Chromosome-scale reference genome and RAD-based genetic map of yellow starthistle (Centaurea solstitialis) reveal putative structural variation and QTLs associated with invader traits.</title>
        <authorList>
            <person name="Reatini B."/>
            <person name="Cang F.A."/>
            <person name="Jiang Q."/>
            <person name="Mckibben M.T.W."/>
            <person name="Barker M.S."/>
            <person name="Rieseberg L.H."/>
            <person name="Dlugosch K.M."/>
        </authorList>
    </citation>
    <scope>NUCLEOTIDE SEQUENCE</scope>
    <source>
        <strain evidence="1">CAN-66</strain>
        <tissue evidence="1">Leaf</tissue>
    </source>
</reference>
<evidence type="ECO:0000313" key="1">
    <source>
        <dbReference type="EMBL" id="KAJ9565531.1"/>
    </source>
</evidence>
<dbReference type="SUPFAM" id="SSF51905">
    <property type="entry name" value="FAD/NAD(P)-binding domain"/>
    <property type="match status" value="1"/>
</dbReference>